<name>A0ABN2DIM4_9ACTN</name>
<evidence type="ECO:0000313" key="7">
    <source>
        <dbReference type="EMBL" id="GAA1576837.1"/>
    </source>
</evidence>
<dbReference type="InterPro" id="IPR009057">
    <property type="entry name" value="Homeodomain-like_sf"/>
</dbReference>
<dbReference type="Gene3D" id="3.40.50.10490">
    <property type="entry name" value="Glucose-6-phosphate isomerase like protein, domain 1"/>
    <property type="match status" value="1"/>
</dbReference>
<dbReference type="PROSITE" id="PS51071">
    <property type="entry name" value="HTH_RPIR"/>
    <property type="match status" value="1"/>
</dbReference>
<gene>
    <name evidence="7" type="ORF">GCM10009827_118310</name>
</gene>
<dbReference type="Pfam" id="PF01418">
    <property type="entry name" value="HTH_6"/>
    <property type="match status" value="1"/>
</dbReference>
<sequence>MGRFDTDSHVPQDEHGELNPQPSGEVLPTDGSDVAGLSGWLESRTPREGLSAKVAKVVQVLTTHPRSASYIGAAEVAERAGVNIATVTRTAQKLGFAGWPALQQELRARFLLSLSLPEVAAAHGQLTGSPATASVQQDLDALVVLSRAQDVEVFSSVVHAIAHSRQTLVVALGSYAAVGKALAHNVRLMGYPALLLDEPTTMANTLAGVGPGDVVVAVSFWRMYRSTVQAAELARAREATVCAITDTISSPLAAYAHHLLLTPAESVSFFPSLTAGVSVAQALCAELASLDPERTRRTIATAEETWDYFGLMDRPRGRRLDET</sequence>
<dbReference type="InterPro" id="IPR000281">
    <property type="entry name" value="HTH_RpiR"/>
</dbReference>
<keyword evidence="2" id="KW-0238">DNA-binding</keyword>
<dbReference type="InterPro" id="IPR035472">
    <property type="entry name" value="RpiR-like_SIS"/>
</dbReference>
<feature type="domain" description="HTH rpiR-type" evidence="5">
    <location>
        <begin position="37"/>
        <end position="113"/>
    </location>
</feature>
<organism evidence="7 8">
    <name type="scientific">Dactylosporangium maewongense</name>
    <dbReference type="NCBI Taxonomy" id="634393"/>
    <lineage>
        <taxon>Bacteria</taxon>
        <taxon>Bacillati</taxon>
        <taxon>Actinomycetota</taxon>
        <taxon>Actinomycetes</taxon>
        <taxon>Micromonosporales</taxon>
        <taxon>Micromonosporaceae</taxon>
        <taxon>Dactylosporangium</taxon>
    </lineage>
</organism>
<dbReference type="Proteomes" id="UP001501470">
    <property type="component" value="Unassembled WGS sequence"/>
</dbReference>
<feature type="region of interest" description="Disordered" evidence="4">
    <location>
        <begin position="1"/>
        <end position="39"/>
    </location>
</feature>
<dbReference type="RefSeq" id="WP_344515665.1">
    <property type="nucleotide sequence ID" value="NZ_BAAAQD010000061.1"/>
</dbReference>
<dbReference type="Pfam" id="PF01380">
    <property type="entry name" value="SIS"/>
    <property type="match status" value="1"/>
</dbReference>
<dbReference type="PANTHER" id="PTHR30514">
    <property type="entry name" value="GLUCOKINASE"/>
    <property type="match status" value="1"/>
</dbReference>
<evidence type="ECO:0000259" key="6">
    <source>
        <dbReference type="PROSITE" id="PS51464"/>
    </source>
</evidence>
<dbReference type="PANTHER" id="PTHR30514:SF18">
    <property type="entry name" value="RPIR-FAMILY TRANSCRIPTIONAL REGULATOR"/>
    <property type="match status" value="1"/>
</dbReference>
<evidence type="ECO:0000313" key="8">
    <source>
        <dbReference type="Proteomes" id="UP001501470"/>
    </source>
</evidence>
<evidence type="ECO:0000259" key="5">
    <source>
        <dbReference type="PROSITE" id="PS51071"/>
    </source>
</evidence>
<feature type="domain" description="SIS" evidence="6">
    <location>
        <begin position="157"/>
        <end position="293"/>
    </location>
</feature>
<dbReference type="InterPro" id="IPR001347">
    <property type="entry name" value="SIS_dom"/>
</dbReference>
<protein>
    <submittedName>
        <fullName evidence="7">MurR/RpiR family transcriptional regulator</fullName>
    </submittedName>
</protein>
<feature type="compositionally biased region" description="Basic and acidic residues" evidence="4">
    <location>
        <begin position="1"/>
        <end position="17"/>
    </location>
</feature>
<dbReference type="EMBL" id="BAAAQD010000061">
    <property type="protein sequence ID" value="GAA1576837.1"/>
    <property type="molecule type" value="Genomic_DNA"/>
</dbReference>
<evidence type="ECO:0000256" key="3">
    <source>
        <dbReference type="ARBA" id="ARBA00023163"/>
    </source>
</evidence>
<dbReference type="SUPFAM" id="SSF46689">
    <property type="entry name" value="Homeodomain-like"/>
    <property type="match status" value="1"/>
</dbReference>
<dbReference type="SUPFAM" id="SSF53697">
    <property type="entry name" value="SIS domain"/>
    <property type="match status" value="1"/>
</dbReference>
<evidence type="ECO:0000256" key="2">
    <source>
        <dbReference type="ARBA" id="ARBA00023125"/>
    </source>
</evidence>
<accession>A0ABN2DIM4</accession>
<dbReference type="InterPro" id="IPR047640">
    <property type="entry name" value="RpiR-like"/>
</dbReference>
<reference evidence="7 8" key="1">
    <citation type="journal article" date="2019" name="Int. J. Syst. Evol. Microbiol.">
        <title>The Global Catalogue of Microorganisms (GCM) 10K type strain sequencing project: providing services to taxonomists for standard genome sequencing and annotation.</title>
        <authorList>
            <consortium name="The Broad Institute Genomics Platform"/>
            <consortium name="The Broad Institute Genome Sequencing Center for Infectious Disease"/>
            <person name="Wu L."/>
            <person name="Ma J."/>
        </authorList>
    </citation>
    <scope>NUCLEOTIDE SEQUENCE [LARGE SCALE GENOMIC DNA]</scope>
    <source>
        <strain evidence="7 8">JCM 15933</strain>
    </source>
</reference>
<evidence type="ECO:0000256" key="4">
    <source>
        <dbReference type="SAM" id="MobiDB-lite"/>
    </source>
</evidence>
<dbReference type="CDD" id="cd05013">
    <property type="entry name" value="SIS_RpiR"/>
    <property type="match status" value="1"/>
</dbReference>
<dbReference type="InterPro" id="IPR046348">
    <property type="entry name" value="SIS_dom_sf"/>
</dbReference>
<keyword evidence="3" id="KW-0804">Transcription</keyword>
<dbReference type="PROSITE" id="PS51464">
    <property type="entry name" value="SIS"/>
    <property type="match status" value="1"/>
</dbReference>
<keyword evidence="8" id="KW-1185">Reference proteome</keyword>
<dbReference type="InterPro" id="IPR036388">
    <property type="entry name" value="WH-like_DNA-bd_sf"/>
</dbReference>
<comment type="caution">
    <text evidence="7">The sequence shown here is derived from an EMBL/GenBank/DDBJ whole genome shotgun (WGS) entry which is preliminary data.</text>
</comment>
<evidence type="ECO:0000256" key="1">
    <source>
        <dbReference type="ARBA" id="ARBA00023015"/>
    </source>
</evidence>
<keyword evidence="1" id="KW-0805">Transcription regulation</keyword>
<proteinExistence type="predicted"/>
<dbReference type="Gene3D" id="1.10.10.10">
    <property type="entry name" value="Winged helix-like DNA-binding domain superfamily/Winged helix DNA-binding domain"/>
    <property type="match status" value="1"/>
</dbReference>